<comment type="caution">
    <text evidence="2">The sequence shown here is derived from an EMBL/GenBank/DDBJ whole genome shotgun (WGS) entry which is preliminary data.</text>
</comment>
<dbReference type="EMBL" id="MZNU01000332">
    <property type="protein sequence ID" value="OWP00257.1"/>
    <property type="molecule type" value="Genomic_DNA"/>
</dbReference>
<dbReference type="Proteomes" id="UP000242519">
    <property type="component" value="Unassembled WGS sequence"/>
</dbReference>
<feature type="compositionally biased region" description="Polar residues" evidence="1">
    <location>
        <begin position="33"/>
        <end position="49"/>
    </location>
</feature>
<dbReference type="AlphaFoldDB" id="A0A218YWS6"/>
<name>A0A218YWS6_9HELO</name>
<feature type="region of interest" description="Disordered" evidence="1">
    <location>
        <begin position="137"/>
        <end position="190"/>
    </location>
</feature>
<feature type="compositionally biased region" description="Low complexity" evidence="1">
    <location>
        <begin position="137"/>
        <end position="162"/>
    </location>
</feature>
<evidence type="ECO:0000313" key="2">
    <source>
        <dbReference type="EMBL" id="OWP00257.1"/>
    </source>
</evidence>
<proteinExistence type="predicted"/>
<evidence type="ECO:0000256" key="1">
    <source>
        <dbReference type="SAM" id="MobiDB-lite"/>
    </source>
</evidence>
<keyword evidence="3" id="KW-1185">Reference proteome</keyword>
<feature type="compositionally biased region" description="Low complexity" evidence="1">
    <location>
        <begin position="90"/>
        <end position="103"/>
    </location>
</feature>
<evidence type="ECO:0000313" key="3">
    <source>
        <dbReference type="Proteomes" id="UP000242519"/>
    </source>
</evidence>
<protein>
    <submittedName>
        <fullName evidence="2">Uncharacterized protein</fullName>
    </submittedName>
</protein>
<gene>
    <name evidence="2" type="ORF">B2J93_3783</name>
</gene>
<feature type="region of interest" description="Disordered" evidence="1">
    <location>
        <begin position="1"/>
        <end position="103"/>
    </location>
</feature>
<organism evidence="2 3">
    <name type="scientific">Diplocarpon coronariae</name>
    <dbReference type="NCBI Taxonomy" id="2795749"/>
    <lineage>
        <taxon>Eukaryota</taxon>
        <taxon>Fungi</taxon>
        <taxon>Dikarya</taxon>
        <taxon>Ascomycota</taxon>
        <taxon>Pezizomycotina</taxon>
        <taxon>Leotiomycetes</taxon>
        <taxon>Helotiales</taxon>
        <taxon>Drepanopezizaceae</taxon>
        <taxon>Diplocarpon</taxon>
    </lineage>
</organism>
<accession>A0A218YWS6</accession>
<dbReference type="OrthoDB" id="3531557at2759"/>
<feature type="compositionally biased region" description="Basic and acidic residues" evidence="1">
    <location>
        <begin position="11"/>
        <end position="23"/>
    </location>
</feature>
<sequence length="348" mass="37735">MSRYSDSIYSADERGDTFGDSRDPASLPARDGPSNSAPLIDASDSTNGAATPRANHHRSNAKASVAYHPDSAHLSNSSQQSQLYSTHQPYGSQRSYSGQQSYASAQSYRSHYTDAGVQGARQSDSAYQSDSAITATPYSTSAPTANPLTPGPVSAPVASQSPVPVPALSNPFGTYENPFDTSEAPGPGLGELSEIRDAAEQVVASIKADKTSGRIMSKLKQKLFFQCPEFFGLIEDVVGKGEKTALAARLDGSHFENIERFRLDAAFKFTLEALLEMMTAVEVMIGKQILASHLRKVMLLRLGKMHWVMERLSRGLEPLLGGRNWRYDSILKKVKACREVLRVQNGGE</sequence>
<dbReference type="InParanoid" id="A0A218YWS6"/>
<reference evidence="2 3" key="1">
    <citation type="submission" date="2017-04" db="EMBL/GenBank/DDBJ databases">
        <title>Draft genome sequence of Marssonina coronaria NL1: causal agent of apple blotch.</title>
        <authorList>
            <person name="Cheng Q."/>
        </authorList>
    </citation>
    <scope>NUCLEOTIDE SEQUENCE [LARGE SCALE GENOMIC DNA]</scope>
    <source>
        <strain evidence="2 3">NL1</strain>
    </source>
</reference>